<dbReference type="RefSeq" id="WP_034353841.1">
    <property type="nucleotide sequence ID" value="NZ_JHAC01000011.1"/>
</dbReference>
<accession>A0A016QSL3</accession>
<protein>
    <recommendedName>
        <fullName evidence="3">DNA-binding protein</fullName>
    </recommendedName>
</protein>
<organism evidence="1 2">
    <name type="scientific">Deinococcus phoenicis</name>
    <dbReference type="NCBI Taxonomy" id="1476583"/>
    <lineage>
        <taxon>Bacteria</taxon>
        <taxon>Thermotogati</taxon>
        <taxon>Deinococcota</taxon>
        <taxon>Deinococci</taxon>
        <taxon>Deinococcales</taxon>
        <taxon>Deinococcaceae</taxon>
        <taxon>Deinococcus</taxon>
    </lineage>
</organism>
<evidence type="ECO:0008006" key="3">
    <source>
        <dbReference type="Google" id="ProtNLM"/>
    </source>
</evidence>
<dbReference type="EMBL" id="JHAC01000011">
    <property type="protein sequence ID" value="EYB69075.1"/>
    <property type="molecule type" value="Genomic_DNA"/>
</dbReference>
<dbReference type="InterPro" id="IPR036388">
    <property type="entry name" value="WH-like_DNA-bd_sf"/>
</dbReference>
<keyword evidence="2" id="KW-1185">Reference proteome</keyword>
<proteinExistence type="predicted"/>
<dbReference type="InterPro" id="IPR009061">
    <property type="entry name" value="DNA-bd_dom_put_sf"/>
</dbReference>
<dbReference type="OrthoDB" id="5524782at2"/>
<dbReference type="Gene3D" id="1.10.10.10">
    <property type="entry name" value="Winged helix-like DNA-binding domain superfamily/Winged helix DNA-binding domain"/>
    <property type="match status" value="1"/>
</dbReference>
<comment type="caution">
    <text evidence="1">The sequence shown here is derived from an EMBL/GenBank/DDBJ whole genome shotgun (WGS) entry which is preliminary data.</text>
</comment>
<sequence length="227" mass="25340">MIYRALGMSRSELLYGIETHNLNEIPAHLVPVAELWAPLAFADFAALKAHLTHRGIPIKPVGTRCPCITRAAARALLAEQEANPVLRERPPGMVTQHELMRRWNMAQSRVQERLKGLPFRRLRDSSAGGLLYLYDERDAARVAPPIGPKSPPRGYVGAGELAGMTGRTTEALCQWAKLGCPHIRTRSGGYCYRVEEVAAWLLACRDPRKRRTGRWLSQQVLSQQKAA</sequence>
<name>A0A016QSL3_9DEIO</name>
<gene>
    <name evidence="1" type="ORF">DEIPH_ctg011orf0042</name>
</gene>
<evidence type="ECO:0000313" key="1">
    <source>
        <dbReference type="EMBL" id="EYB69075.1"/>
    </source>
</evidence>
<dbReference type="PATRIC" id="fig|1476583.3.peg.669"/>
<dbReference type="STRING" id="1476583.DEIPH_ctg011orf0042"/>
<dbReference type="SUPFAM" id="SSF46955">
    <property type="entry name" value="Putative DNA-binding domain"/>
    <property type="match status" value="1"/>
</dbReference>
<dbReference type="Proteomes" id="UP000020492">
    <property type="component" value="Unassembled WGS sequence"/>
</dbReference>
<reference evidence="1 2" key="1">
    <citation type="submission" date="2014-03" db="EMBL/GenBank/DDBJ databases">
        <title>Draft genome sequence of Deinococcus phoenicis 1P10ME.</title>
        <authorList>
            <person name="Stepanov V.G."/>
            <person name="Vaishampayan P."/>
            <person name="Venkateswaran K."/>
            <person name="Fox G.E."/>
        </authorList>
    </citation>
    <scope>NUCLEOTIDE SEQUENCE [LARGE SCALE GENOMIC DNA]</scope>
    <source>
        <strain evidence="1 2">1P10ME</strain>
    </source>
</reference>
<evidence type="ECO:0000313" key="2">
    <source>
        <dbReference type="Proteomes" id="UP000020492"/>
    </source>
</evidence>
<dbReference type="AlphaFoldDB" id="A0A016QSL3"/>